<reference evidence="3" key="1">
    <citation type="submission" date="2017-01" db="EMBL/GenBank/DDBJ databases">
        <title>Comparative genomics of anhydrobiosis in the tardigrade Hypsibius dujardini.</title>
        <authorList>
            <person name="Yoshida Y."/>
            <person name="Koutsovoulos G."/>
            <person name="Laetsch D."/>
            <person name="Stevens L."/>
            <person name="Kumar S."/>
            <person name="Horikawa D."/>
            <person name="Ishino K."/>
            <person name="Komine S."/>
            <person name="Tomita M."/>
            <person name="Blaxter M."/>
            <person name="Arakawa K."/>
        </authorList>
    </citation>
    <scope>NUCLEOTIDE SEQUENCE [LARGE SCALE GENOMIC DNA]</scope>
    <source>
        <strain evidence="3">Z151</strain>
    </source>
</reference>
<sequence>MEEMIVKLALLLHVLVHSLMSYKSTEGIDIPLKIARDIVKYGIYYAATSHEIFSSTRNPSPVPKDEDAQRYIGICPAHLMRANQIPDTNTIVRRFINNTFDTAAGKISLDETGEQIVLFDVKQLNMISRMLQVLILLPF</sequence>
<organism evidence="2 3">
    <name type="scientific">Hypsibius exemplaris</name>
    <name type="common">Freshwater tardigrade</name>
    <dbReference type="NCBI Taxonomy" id="2072580"/>
    <lineage>
        <taxon>Eukaryota</taxon>
        <taxon>Metazoa</taxon>
        <taxon>Ecdysozoa</taxon>
        <taxon>Tardigrada</taxon>
        <taxon>Eutardigrada</taxon>
        <taxon>Parachela</taxon>
        <taxon>Hypsibioidea</taxon>
        <taxon>Hypsibiidae</taxon>
        <taxon>Hypsibius</taxon>
    </lineage>
</organism>
<evidence type="ECO:0000313" key="2">
    <source>
        <dbReference type="EMBL" id="OQV12324.1"/>
    </source>
</evidence>
<feature type="chain" id="PRO_5012822647" evidence="1">
    <location>
        <begin position="28"/>
        <end position="139"/>
    </location>
</feature>
<dbReference type="AlphaFoldDB" id="A0A1W0WAU0"/>
<comment type="caution">
    <text evidence="2">The sequence shown here is derived from an EMBL/GenBank/DDBJ whole genome shotgun (WGS) entry which is preliminary data.</text>
</comment>
<evidence type="ECO:0000256" key="1">
    <source>
        <dbReference type="SAM" id="SignalP"/>
    </source>
</evidence>
<accession>A0A1W0WAU0</accession>
<protein>
    <submittedName>
        <fullName evidence="2">Uncharacterized protein</fullName>
    </submittedName>
</protein>
<dbReference type="EMBL" id="MTYJ01000148">
    <property type="protein sequence ID" value="OQV12324.1"/>
    <property type="molecule type" value="Genomic_DNA"/>
</dbReference>
<evidence type="ECO:0000313" key="3">
    <source>
        <dbReference type="Proteomes" id="UP000192578"/>
    </source>
</evidence>
<gene>
    <name evidence="2" type="ORF">BV898_13433</name>
</gene>
<keyword evidence="1" id="KW-0732">Signal</keyword>
<dbReference type="Proteomes" id="UP000192578">
    <property type="component" value="Unassembled WGS sequence"/>
</dbReference>
<name>A0A1W0WAU0_HYPEX</name>
<feature type="signal peptide" evidence="1">
    <location>
        <begin position="1"/>
        <end position="27"/>
    </location>
</feature>
<keyword evidence="3" id="KW-1185">Reference proteome</keyword>
<proteinExistence type="predicted"/>